<feature type="domain" description="DUF7796" evidence="1">
    <location>
        <begin position="58"/>
        <end position="318"/>
    </location>
</feature>
<dbReference type="EnsemblPlants" id="LPERR08G10210.1">
    <property type="protein sequence ID" value="LPERR08G10210.1"/>
    <property type="gene ID" value="LPERR08G10210"/>
</dbReference>
<dbReference type="Pfam" id="PF25072">
    <property type="entry name" value="DUF7796"/>
    <property type="match status" value="2"/>
</dbReference>
<dbReference type="InterPro" id="IPR056698">
    <property type="entry name" value="DUF7796"/>
</dbReference>
<dbReference type="STRING" id="77586.A0A0D9X758"/>
<sequence length="328" mass="36161">MCHEEIEHRKLAAGGRNAVEAGRTAICLVGAARRFELTGPSIVRNVLAQYPQADLFLSPMGIQGLLQYFNLVQGCMDLIKSHESRENFTYDWIVRTRVDGFWAGPLEPSSFIPNTYVIPEGSRHGGLNDSLGIGKRDISAMALSRLSTPDNLVAAGYSGLNSETAFLTQMKLGQVSTQEHSFQFCIMSDRRYSFPPSQYTTPVASLDIHGPLNGAKCRPCRDPYVGQEADEIWAKLDTNRGWVEWRNGALGLCNATSEWEKDWGEVFDVMVGPIAAAERKRVAAMSVEECVSDLGVFMGKTAQWKSPDPVHICQLGLAKRTIVQSISS</sequence>
<reference evidence="2 3" key="1">
    <citation type="submission" date="2012-08" db="EMBL/GenBank/DDBJ databases">
        <title>Oryza genome evolution.</title>
        <authorList>
            <person name="Wing R.A."/>
        </authorList>
    </citation>
    <scope>NUCLEOTIDE SEQUENCE</scope>
</reference>
<reference evidence="2" key="3">
    <citation type="submission" date="2015-04" db="UniProtKB">
        <authorList>
            <consortium name="EnsemblPlants"/>
        </authorList>
    </citation>
    <scope>IDENTIFICATION</scope>
</reference>
<dbReference type="eggNOG" id="ENOG502QRPG">
    <property type="taxonomic scope" value="Eukaryota"/>
</dbReference>
<protein>
    <recommendedName>
        <fullName evidence="1">DUF7796 domain-containing protein</fullName>
    </recommendedName>
</protein>
<accession>A0A0D9X758</accession>
<keyword evidence="3" id="KW-1185">Reference proteome</keyword>
<reference evidence="3" key="2">
    <citation type="submission" date="2013-12" db="EMBL/GenBank/DDBJ databases">
        <authorList>
            <person name="Yu Y."/>
            <person name="Lee S."/>
            <person name="de Baynast K."/>
            <person name="Wissotski M."/>
            <person name="Liu L."/>
            <person name="Talag J."/>
            <person name="Goicoechea J."/>
            <person name="Angelova A."/>
            <person name="Jetty R."/>
            <person name="Kudrna D."/>
            <person name="Golser W."/>
            <person name="Rivera L."/>
            <person name="Zhang J."/>
            <person name="Wing R."/>
        </authorList>
    </citation>
    <scope>NUCLEOTIDE SEQUENCE</scope>
</reference>
<dbReference type="Gramene" id="LPERR08G10210.1">
    <property type="protein sequence ID" value="LPERR08G10210.1"/>
    <property type="gene ID" value="LPERR08G10210"/>
</dbReference>
<dbReference type="Proteomes" id="UP000032180">
    <property type="component" value="Chromosome 8"/>
</dbReference>
<evidence type="ECO:0000259" key="1">
    <source>
        <dbReference type="Pfam" id="PF25072"/>
    </source>
</evidence>
<dbReference type="PANTHER" id="PTHR35112">
    <property type="entry name" value="OS08G0360500 PROTEIN"/>
    <property type="match status" value="1"/>
</dbReference>
<name>A0A0D9X758_9ORYZ</name>
<evidence type="ECO:0000313" key="2">
    <source>
        <dbReference type="EnsemblPlants" id="LPERR08G10210.1"/>
    </source>
</evidence>
<dbReference type="HOGENOM" id="CLU_046934_0_0_1"/>
<organism evidence="2 3">
    <name type="scientific">Leersia perrieri</name>
    <dbReference type="NCBI Taxonomy" id="77586"/>
    <lineage>
        <taxon>Eukaryota</taxon>
        <taxon>Viridiplantae</taxon>
        <taxon>Streptophyta</taxon>
        <taxon>Embryophyta</taxon>
        <taxon>Tracheophyta</taxon>
        <taxon>Spermatophyta</taxon>
        <taxon>Magnoliopsida</taxon>
        <taxon>Liliopsida</taxon>
        <taxon>Poales</taxon>
        <taxon>Poaceae</taxon>
        <taxon>BOP clade</taxon>
        <taxon>Oryzoideae</taxon>
        <taxon>Oryzeae</taxon>
        <taxon>Oryzinae</taxon>
        <taxon>Leersia</taxon>
    </lineage>
</organism>
<feature type="domain" description="DUF7796" evidence="1">
    <location>
        <begin position="21"/>
        <end position="57"/>
    </location>
</feature>
<dbReference type="AlphaFoldDB" id="A0A0D9X758"/>
<proteinExistence type="predicted"/>
<evidence type="ECO:0000313" key="3">
    <source>
        <dbReference type="Proteomes" id="UP000032180"/>
    </source>
</evidence>
<dbReference type="PANTHER" id="PTHR35112:SF1">
    <property type="entry name" value="RING_FYVE_PHD ZINC FINGER SUPERFAMILY PROTEIN"/>
    <property type="match status" value="1"/>
</dbReference>